<protein>
    <submittedName>
        <fullName evidence="1">Uncharacterized protein</fullName>
    </submittedName>
</protein>
<dbReference type="Proteomes" id="UP000187283">
    <property type="component" value="Unassembled WGS sequence"/>
</dbReference>
<evidence type="ECO:0000313" key="2">
    <source>
        <dbReference type="Proteomes" id="UP000187283"/>
    </source>
</evidence>
<sequence>MFWSCSICGMLVPEHILIGFFQKKILGKREVFWEEKKGKRESFLEFSGSEIVLASVCSMKALSMSTDIDSLLGSSELELMIVIDDLPDW</sequence>
<dbReference type="AlphaFoldDB" id="A0A1R1YAF9"/>
<proteinExistence type="predicted"/>
<comment type="caution">
    <text evidence="1">The sequence shown here is derived from an EMBL/GenBank/DDBJ whole genome shotgun (WGS) entry which is preliminary data.</text>
</comment>
<keyword evidence="2" id="KW-1185">Reference proteome</keyword>
<dbReference type="EMBL" id="LSSN01000460">
    <property type="protein sequence ID" value="OMJ23858.1"/>
    <property type="molecule type" value="Genomic_DNA"/>
</dbReference>
<name>A0A1R1YAF9_9FUNG</name>
<evidence type="ECO:0000313" key="1">
    <source>
        <dbReference type="EMBL" id="OMJ23858.1"/>
    </source>
</evidence>
<organism evidence="1 2">
    <name type="scientific">Smittium culicis</name>
    <dbReference type="NCBI Taxonomy" id="133412"/>
    <lineage>
        <taxon>Eukaryota</taxon>
        <taxon>Fungi</taxon>
        <taxon>Fungi incertae sedis</taxon>
        <taxon>Zoopagomycota</taxon>
        <taxon>Kickxellomycotina</taxon>
        <taxon>Harpellomycetes</taxon>
        <taxon>Harpellales</taxon>
        <taxon>Legeriomycetaceae</taxon>
        <taxon>Smittium</taxon>
    </lineage>
</organism>
<gene>
    <name evidence="1" type="ORF">AYI70_g1973</name>
</gene>
<reference evidence="1 2" key="1">
    <citation type="submission" date="2017-01" db="EMBL/GenBank/DDBJ databases">
        <authorList>
            <person name="Mah S.A."/>
            <person name="Swanson W.J."/>
            <person name="Moy G.W."/>
            <person name="Vacquier V.D."/>
        </authorList>
    </citation>
    <scope>NUCLEOTIDE SEQUENCE [LARGE SCALE GENOMIC DNA]</scope>
    <source>
        <strain evidence="1 2">GSMNP</strain>
    </source>
</reference>
<accession>A0A1R1YAF9</accession>